<name>A0A420XZI4_9PEZI</name>
<evidence type="ECO:0000256" key="1">
    <source>
        <dbReference type="ARBA" id="ARBA00022679"/>
    </source>
</evidence>
<comment type="caution">
    <text evidence="3">The sequence shown here is derived from an EMBL/GenBank/DDBJ whole genome shotgun (WGS) entry which is preliminary data.</text>
</comment>
<dbReference type="Pfam" id="PF22664">
    <property type="entry name" value="TRI-like_N"/>
    <property type="match status" value="1"/>
</dbReference>
<evidence type="ECO:0000313" key="3">
    <source>
        <dbReference type="EMBL" id="RKU41093.1"/>
    </source>
</evidence>
<gene>
    <name evidence="3" type="ORF">DL546_000177</name>
</gene>
<dbReference type="EMBL" id="QVQW01000082">
    <property type="protein sequence ID" value="RKU41093.1"/>
    <property type="molecule type" value="Genomic_DNA"/>
</dbReference>
<proteinExistence type="predicted"/>
<dbReference type="InterPro" id="IPR054710">
    <property type="entry name" value="Tri101-like_N"/>
</dbReference>
<sequence length="498" mass="55933">MKTSAWNQAAPRHYMTVVLCFPVHRDKTDRRDVTRHIQHSLERLALKRPDFGRRLLPEPGSSSRLCVQEPSAAPFIPMEEMHFAFNFGTTFAELEKNGFPPEAFVNPDFIIKDDLDKINADAVPIPVVRLRLLYVDGGLLMFVYMHHAYGDGSCMDNFLTCLSSETLPCPKPDTVTTTKTNVDFDLGSNEAQHQDLNQLITKCPEYALLHKPTGPTQLALKLDKLDTASWRKTMTGKIFVIDSNKLQPVLRWLTVALGKRVSSFLAIRALIWAHTTKARYATEPALVDVFAHRKPNFTNPHDWHNKKLFPDNESLKHYFGNGIAIASCNLEHTGILLRACDWKRAQETGTEPTALLEVIRAIDHANSIIDEDFVLTRTALFNALPDIRHLGVRHDARAPHTFSCNTWKFLGNNAKFYLPGNESCKDGADGQTTHGAPAMAIRRVQGEWAFPHALVLPERPGIGGGKFELLVTLPEVSMDALEKDQDWMSLVVVNAEKN</sequence>
<keyword evidence="4" id="KW-1185">Reference proteome</keyword>
<reference evidence="3 4" key="1">
    <citation type="submission" date="2018-08" db="EMBL/GenBank/DDBJ databases">
        <title>Draft genome of the lignicolous fungus Coniochaeta pulveracea.</title>
        <authorList>
            <person name="Borstlap C.J."/>
            <person name="De Witt R.N."/>
            <person name="Botha A."/>
            <person name="Volschenk H."/>
        </authorList>
    </citation>
    <scope>NUCLEOTIDE SEQUENCE [LARGE SCALE GENOMIC DNA]</scope>
    <source>
        <strain evidence="3 4">CAB683</strain>
    </source>
</reference>
<dbReference type="Proteomes" id="UP000275385">
    <property type="component" value="Unassembled WGS sequence"/>
</dbReference>
<dbReference type="STRING" id="177199.A0A420XZI4"/>
<keyword evidence="1" id="KW-0808">Transferase</keyword>
<dbReference type="GO" id="GO:0016740">
    <property type="term" value="F:transferase activity"/>
    <property type="evidence" value="ECO:0007669"/>
    <property type="project" value="UniProtKB-KW"/>
</dbReference>
<evidence type="ECO:0000313" key="4">
    <source>
        <dbReference type="Proteomes" id="UP000275385"/>
    </source>
</evidence>
<protein>
    <recommendedName>
        <fullName evidence="2">Trichothecene 3-O-acetyltransferase-like N-terminal domain-containing protein</fullName>
    </recommendedName>
</protein>
<evidence type="ECO:0000259" key="2">
    <source>
        <dbReference type="Pfam" id="PF22664"/>
    </source>
</evidence>
<dbReference type="InterPro" id="IPR023213">
    <property type="entry name" value="CAT-like_dom_sf"/>
</dbReference>
<dbReference type="OrthoDB" id="3548654at2759"/>
<dbReference type="AlphaFoldDB" id="A0A420XZI4"/>
<feature type="domain" description="Trichothecene 3-O-acetyltransferase-like N-terminal" evidence="2">
    <location>
        <begin position="14"/>
        <end position="163"/>
    </location>
</feature>
<organism evidence="3 4">
    <name type="scientific">Coniochaeta pulveracea</name>
    <dbReference type="NCBI Taxonomy" id="177199"/>
    <lineage>
        <taxon>Eukaryota</taxon>
        <taxon>Fungi</taxon>
        <taxon>Dikarya</taxon>
        <taxon>Ascomycota</taxon>
        <taxon>Pezizomycotina</taxon>
        <taxon>Sordariomycetes</taxon>
        <taxon>Sordariomycetidae</taxon>
        <taxon>Coniochaetales</taxon>
        <taxon>Coniochaetaceae</taxon>
        <taxon>Coniochaeta</taxon>
    </lineage>
</organism>
<dbReference type="Gene3D" id="3.30.559.10">
    <property type="entry name" value="Chloramphenicol acetyltransferase-like domain"/>
    <property type="match status" value="2"/>
</dbReference>
<accession>A0A420XZI4</accession>